<keyword evidence="6" id="KW-0333">Golgi apparatus</keyword>
<dbReference type="AlphaFoldDB" id="E4WU39"/>
<proteinExistence type="predicted"/>
<evidence type="ECO:0000256" key="6">
    <source>
        <dbReference type="ARBA" id="ARBA00023034"/>
    </source>
</evidence>
<evidence type="ECO:0000256" key="2">
    <source>
        <dbReference type="ARBA" id="ARBA00022679"/>
    </source>
</evidence>
<comment type="subcellular location">
    <subcellularLocation>
        <location evidence="1">Golgi apparatus membrane</location>
        <topology evidence="1">Single-pass type II membrane protein</topology>
    </subcellularLocation>
</comment>
<evidence type="ECO:0000256" key="1">
    <source>
        <dbReference type="ARBA" id="ARBA00004323"/>
    </source>
</evidence>
<reference evidence="9" key="1">
    <citation type="journal article" date="2010" name="Science">
        <title>Plasticity of animal genome architecture unmasked by rapid evolution of a pelagic tunicate.</title>
        <authorList>
            <person name="Denoeud F."/>
            <person name="Henriet S."/>
            <person name="Mungpakdee S."/>
            <person name="Aury J.M."/>
            <person name="Da Silva C."/>
            <person name="Brinkmann H."/>
            <person name="Mikhaleva J."/>
            <person name="Olsen L.C."/>
            <person name="Jubin C."/>
            <person name="Canestro C."/>
            <person name="Bouquet J.M."/>
            <person name="Danks G."/>
            <person name="Poulain J."/>
            <person name="Campsteijn C."/>
            <person name="Adamski M."/>
            <person name="Cross I."/>
            <person name="Yadetie F."/>
            <person name="Muffato M."/>
            <person name="Louis A."/>
            <person name="Butcher S."/>
            <person name="Tsagkogeorga G."/>
            <person name="Konrad A."/>
            <person name="Singh S."/>
            <person name="Jensen M.F."/>
            <person name="Cong E.H."/>
            <person name="Eikeseth-Otteraa H."/>
            <person name="Noel B."/>
            <person name="Anthouard V."/>
            <person name="Porcel B.M."/>
            <person name="Kachouri-Lafond R."/>
            <person name="Nishino A."/>
            <person name="Ugolini M."/>
            <person name="Chourrout P."/>
            <person name="Nishida H."/>
            <person name="Aasland R."/>
            <person name="Huzurbazar S."/>
            <person name="Westhof E."/>
            <person name="Delsuc F."/>
            <person name="Lehrach H."/>
            <person name="Reinhardt R."/>
            <person name="Weissenbach J."/>
            <person name="Roy S.W."/>
            <person name="Artiguenave F."/>
            <person name="Postlethwait J.H."/>
            <person name="Manak J.R."/>
            <person name="Thompson E.M."/>
            <person name="Jaillon O."/>
            <person name="Du Pasquier L."/>
            <person name="Boudinot P."/>
            <person name="Liberles D.A."/>
            <person name="Volff J.N."/>
            <person name="Philippe H."/>
            <person name="Lenhard B."/>
            <person name="Roest Crollius H."/>
            <person name="Wincker P."/>
            <person name="Chourrout D."/>
        </authorList>
    </citation>
    <scope>NUCLEOTIDE SEQUENCE [LARGE SCALE GENOMIC DNA]</scope>
</reference>
<name>E4WU39_OIKDI</name>
<keyword evidence="8" id="KW-0325">Glycoprotein</keyword>
<keyword evidence="2" id="KW-0808">Transferase</keyword>
<protein>
    <submittedName>
        <fullName evidence="9">Uncharacterized protein</fullName>
    </submittedName>
</protein>
<dbReference type="PANTHER" id="PTHR14647">
    <property type="entry name" value="GALACTOSE-3-O-SULFOTRANSFERASE"/>
    <property type="match status" value="1"/>
</dbReference>
<dbReference type="GO" id="GO:0009247">
    <property type="term" value="P:glycolipid biosynthetic process"/>
    <property type="evidence" value="ECO:0007669"/>
    <property type="project" value="InterPro"/>
</dbReference>
<keyword evidence="10" id="KW-1185">Reference proteome</keyword>
<dbReference type="EMBL" id="FN653016">
    <property type="protein sequence ID" value="CBY07275.1"/>
    <property type="molecule type" value="Genomic_DNA"/>
</dbReference>
<keyword evidence="3" id="KW-0812">Transmembrane</keyword>
<keyword evidence="7" id="KW-0472">Membrane</keyword>
<evidence type="ECO:0000256" key="8">
    <source>
        <dbReference type="ARBA" id="ARBA00023180"/>
    </source>
</evidence>
<dbReference type="InterPro" id="IPR009729">
    <property type="entry name" value="Gal-3-0_sulfotransfrase"/>
</dbReference>
<evidence type="ECO:0000256" key="4">
    <source>
        <dbReference type="ARBA" id="ARBA00022968"/>
    </source>
</evidence>
<dbReference type="GO" id="GO:0000139">
    <property type="term" value="C:Golgi membrane"/>
    <property type="evidence" value="ECO:0007669"/>
    <property type="project" value="UniProtKB-SubCell"/>
</dbReference>
<sequence length="210" mass="24119">MGLLEEVESRDLPHNLPHGRADGVVSRTRIQEEFPKASELFKNDGDFISKDIAIRRLLQAIELLQSFTRPFQMQKESQFFAIFLHFTRALSAISVAFLDRTETPSPSRHFLPRPNVFFNSAEPYGNKGNHIFARNHMAFDLGMPWLSENNEENILKALEQTFHMVLITDYFPESMVLLKTSCAGNGMMLFSSSQISALKKLLYLRKSNYK</sequence>
<evidence type="ECO:0000313" key="9">
    <source>
        <dbReference type="EMBL" id="CBY07275.1"/>
    </source>
</evidence>
<gene>
    <name evidence="9" type="ORF">GSOID_T00006364001</name>
</gene>
<evidence type="ECO:0000313" key="10">
    <source>
        <dbReference type="Proteomes" id="UP000001307"/>
    </source>
</evidence>
<evidence type="ECO:0000256" key="7">
    <source>
        <dbReference type="ARBA" id="ARBA00023136"/>
    </source>
</evidence>
<keyword evidence="5" id="KW-1133">Transmembrane helix</keyword>
<accession>E4WU39</accession>
<dbReference type="OrthoDB" id="514299at2759"/>
<evidence type="ECO:0000256" key="3">
    <source>
        <dbReference type="ARBA" id="ARBA00022692"/>
    </source>
</evidence>
<organism evidence="9">
    <name type="scientific">Oikopleura dioica</name>
    <name type="common">Tunicate</name>
    <dbReference type="NCBI Taxonomy" id="34765"/>
    <lineage>
        <taxon>Eukaryota</taxon>
        <taxon>Metazoa</taxon>
        <taxon>Chordata</taxon>
        <taxon>Tunicata</taxon>
        <taxon>Appendicularia</taxon>
        <taxon>Copelata</taxon>
        <taxon>Oikopleuridae</taxon>
        <taxon>Oikopleura</taxon>
    </lineage>
</organism>
<dbReference type="Pfam" id="PF06990">
    <property type="entry name" value="Gal-3-0_sulfotr"/>
    <property type="match status" value="1"/>
</dbReference>
<dbReference type="PANTHER" id="PTHR14647:SF87">
    <property type="entry name" value="PUTATIVE-RELATED"/>
    <property type="match status" value="1"/>
</dbReference>
<keyword evidence="4" id="KW-0735">Signal-anchor</keyword>
<evidence type="ECO:0000256" key="5">
    <source>
        <dbReference type="ARBA" id="ARBA00022989"/>
    </source>
</evidence>
<dbReference type="InParanoid" id="E4WU39"/>
<dbReference type="Proteomes" id="UP000001307">
    <property type="component" value="Unassembled WGS sequence"/>
</dbReference>
<dbReference type="GO" id="GO:0001733">
    <property type="term" value="F:galactosylceramide sulfotransferase activity"/>
    <property type="evidence" value="ECO:0007669"/>
    <property type="project" value="InterPro"/>
</dbReference>